<sequence>MSTIKQSLIEHDRQKYKNVLLIFQFQPGDTEQRKTSFCSQILSLFDINGQLKIHPWAFHGLTYNEKIRILDVTEQLKKGNLRFSQCVSIKVIESILKNYELQFDRQIFEREKQLSVYFNQNLRDVTINERTIFDNIKPSEIKRLFDLLRNNAKLKTNLPLMVVFAGLNQVSNVSDFCACGEFIYRALSKSTNGTAILQNLVSKESKAIENFMENDAVKKDYKNRFTVIVNRCSELMVNDCLHFSSPMTFANHFSKHGAEVCPSDQVNEETYLRLANEHVMQGHDRVKVILTQDGTSIKHTYKFDQKLAIVIEDVKTGRKCIATFFKPRT</sequence>
<proteinExistence type="predicted"/>
<dbReference type="OrthoDB" id="6512497at2759"/>
<keyword evidence="1" id="KW-1185">Reference proteome</keyword>
<dbReference type="GeneID" id="129926174"/>
<dbReference type="RefSeq" id="XP_055884497.1">
    <property type="nucleotide sequence ID" value="XM_056028522.1"/>
</dbReference>
<evidence type="ECO:0000313" key="1">
    <source>
        <dbReference type="Proteomes" id="UP001165740"/>
    </source>
</evidence>
<reference evidence="2 3" key="1">
    <citation type="submission" date="2025-04" db="UniProtKB">
        <authorList>
            <consortium name="RefSeq"/>
        </authorList>
    </citation>
    <scope>IDENTIFICATION</scope>
</reference>
<organism evidence="1 2">
    <name type="scientific">Biomphalaria glabrata</name>
    <name type="common">Bloodfluke planorb</name>
    <name type="synonym">Freshwater snail</name>
    <dbReference type="NCBI Taxonomy" id="6526"/>
    <lineage>
        <taxon>Eukaryota</taxon>
        <taxon>Metazoa</taxon>
        <taxon>Spiralia</taxon>
        <taxon>Lophotrochozoa</taxon>
        <taxon>Mollusca</taxon>
        <taxon>Gastropoda</taxon>
        <taxon>Heterobranchia</taxon>
        <taxon>Euthyneura</taxon>
        <taxon>Panpulmonata</taxon>
        <taxon>Hygrophila</taxon>
        <taxon>Lymnaeoidea</taxon>
        <taxon>Planorbidae</taxon>
        <taxon>Biomphalaria</taxon>
    </lineage>
</organism>
<evidence type="ECO:0000313" key="2">
    <source>
        <dbReference type="RefSeq" id="XP_055884497.1"/>
    </source>
</evidence>
<name>A0A9W3AB38_BIOGL</name>
<evidence type="ECO:0000313" key="3">
    <source>
        <dbReference type="RefSeq" id="XP_055884498.1"/>
    </source>
</evidence>
<accession>A0A9W3AB38</accession>
<gene>
    <name evidence="2 3" type="primary">LOC129926174</name>
</gene>
<protein>
    <submittedName>
        <fullName evidence="2 3">Uncharacterized protein LOC129926174</fullName>
    </submittedName>
</protein>
<dbReference type="Proteomes" id="UP001165740">
    <property type="component" value="Chromosome 5"/>
</dbReference>
<dbReference type="RefSeq" id="XP_055884498.1">
    <property type="nucleotide sequence ID" value="XM_056028523.1"/>
</dbReference>
<dbReference type="AlphaFoldDB" id="A0A9W3AB38"/>